<gene>
    <name evidence="1" type="ORF">LCGC14_1934880</name>
</gene>
<accession>A0A0F9FM06</accession>
<dbReference type="EMBL" id="LAZR01020841">
    <property type="protein sequence ID" value="KKL87419.1"/>
    <property type="molecule type" value="Genomic_DNA"/>
</dbReference>
<reference evidence="1" key="1">
    <citation type="journal article" date="2015" name="Nature">
        <title>Complex archaea that bridge the gap between prokaryotes and eukaryotes.</title>
        <authorList>
            <person name="Spang A."/>
            <person name="Saw J.H."/>
            <person name="Jorgensen S.L."/>
            <person name="Zaremba-Niedzwiedzka K."/>
            <person name="Martijn J."/>
            <person name="Lind A.E."/>
            <person name="van Eijk R."/>
            <person name="Schleper C."/>
            <person name="Guy L."/>
            <person name="Ettema T.J."/>
        </authorList>
    </citation>
    <scope>NUCLEOTIDE SEQUENCE</scope>
</reference>
<comment type="caution">
    <text evidence="1">The sequence shown here is derived from an EMBL/GenBank/DDBJ whole genome shotgun (WGS) entry which is preliminary data.</text>
</comment>
<sequence>MGGIVSTSLSQNVPLRPSMSEFYMMLGGFFIDLLKYGRICCKESAFLWTGKNQLDVMADGMSNVEKLCIILLDLTKTIL</sequence>
<proteinExistence type="predicted"/>
<protein>
    <submittedName>
        <fullName evidence="1">Uncharacterized protein</fullName>
    </submittedName>
</protein>
<organism evidence="1">
    <name type="scientific">marine sediment metagenome</name>
    <dbReference type="NCBI Taxonomy" id="412755"/>
    <lineage>
        <taxon>unclassified sequences</taxon>
        <taxon>metagenomes</taxon>
        <taxon>ecological metagenomes</taxon>
    </lineage>
</organism>
<evidence type="ECO:0000313" key="1">
    <source>
        <dbReference type="EMBL" id="KKL87419.1"/>
    </source>
</evidence>
<dbReference type="AlphaFoldDB" id="A0A0F9FM06"/>
<name>A0A0F9FM06_9ZZZZ</name>